<keyword evidence="6" id="KW-0378">Hydrolase</keyword>
<dbReference type="InterPro" id="IPR036005">
    <property type="entry name" value="Creatinase/aminopeptidase-like"/>
</dbReference>
<evidence type="ECO:0000256" key="2">
    <source>
        <dbReference type="ARBA" id="ARBA00001936"/>
    </source>
</evidence>
<evidence type="ECO:0000256" key="6">
    <source>
        <dbReference type="ARBA" id="ARBA00022801"/>
    </source>
</evidence>
<sequence length="418" mass="48232">MFSFYQNNRSLVFAKMNKGSIALFFSNSSSFIHNINFELDKNFYYLTGIEENNIALLLIKSQNGYEETLLFLKPNNLLKQKWDGENLTFQKASNITSIPLENCLDIDCIDSFLFNFLNTSHNSKYGWIDNVYLDLSKKSMSDVSNLYLNKARYLQQNYPYVKIFDICIFLSKMRTIKNEKEIDLIKAAIAVNDKALREIAKILKIGMYEYQVTAFYHYFLANQALRPSFNTIVAAGKNATILHYNTQKSQIQSNDLVLLDLGVNYNNYASDISVCFPANGKFNLQQKIIYNIVLETNRKIIQWMKPGYTFAEMNKYGKGILSQLLIENGFLGENDKIEKYCYHGLGHYLGLEVHDVGNIYEPIPNNSVITVEPGLYFEEFNLGIRIEDNILIRNSGNINLTESIPRKIEDIENLMQIE</sequence>
<proteinExistence type="inferred from homology"/>
<dbReference type="SUPFAM" id="SSF53092">
    <property type="entry name" value="Creatinase/prolidase N-terminal domain"/>
    <property type="match status" value="1"/>
</dbReference>
<dbReference type="InterPro" id="IPR007865">
    <property type="entry name" value="Aminopep_P_N"/>
</dbReference>
<organism evidence="10 11">
    <name type="scientific">Ash yellows phytoplasma</name>
    <dbReference type="NCBI Taxonomy" id="35780"/>
    <lineage>
        <taxon>Bacteria</taxon>
        <taxon>Bacillati</taxon>
        <taxon>Mycoplasmatota</taxon>
        <taxon>Mollicutes</taxon>
        <taxon>Acholeplasmatales</taxon>
        <taxon>Acholeplasmataceae</taxon>
        <taxon>Candidatus Phytoplasma</taxon>
        <taxon>16SrVII (Ash yellows group)</taxon>
    </lineage>
</organism>
<keyword evidence="7" id="KW-0464">Manganese</keyword>
<keyword evidence="10" id="KW-0031">Aminopeptidase</keyword>
<evidence type="ECO:0000256" key="4">
    <source>
        <dbReference type="ARBA" id="ARBA00012574"/>
    </source>
</evidence>
<dbReference type="Proteomes" id="UP001484199">
    <property type="component" value="Chromosome"/>
</dbReference>
<dbReference type="GO" id="GO:0004177">
    <property type="term" value="F:aminopeptidase activity"/>
    <property type="evidence" value="ECO:0007669"/>
    <property type="project" value="UniProtKB-KW"/>
</dbReference>
<dbReference type="EC" id="3.4.11.9" evidence="4"/>
<dbReference type="Pfam" id="PF00557">
    <property type="entry name" value="Peptidase_M24"/>
    <property type="match status" value="1"/>
</dbReference>
<gene>
    <name evidence="10" type="ORF">AshY1_02000</name>
</gene>
<dbReference type="Pfam" id="PF05195">
    <property type="entry name" value="AMP_N"/>
    <property type="match status" value="1"/>
</dbReference>
<dbReference type="SUPFAM" id="SSF55920">
    <property type="entry name" value="Creatinase/aminopeptidase"/>
    <property type="match status" value="1"/>
</dbReference>
<dbReference type="EMBL" id="CP146843">
    <property type="protein sequence ID" value="WYY26336.1"/>
    <property type="molecule type" value="Genomic_DNA"/>
</dbReference>
<evidence type="ECO:0000313" key="11">
    <source>
        <dbReference type="Proteomes" id="UP001484199"/>
    </source>
</evidence>
<evidence type="ECO:0000256" key="1">
    <source>
        <dbReference type="ARBA" id="ARBA00001424"/>
    </source>
</evidence>
<comment type="cofactor">
    <cofactor evidence="2">
        <name>Mn(2+)</name>
        <dbReference type="ChEBI" id="CHEBI:29035"/>
    </cofactor>
</comment>
<name>A0ABZ2U8D1_ASHYP</name>
<dbReference type="RefSeq" id="WP_341266746.1">
    <property type="nucleotide sequence ID" value="NZ_CP146843.1"/>
</dbReference>
<reference evidence="10" key="1">
    <citation type="submission" date="2024-03" db="EMBL/GenBank/DDBJ databases">
        <title>The Complete Genome of 'Candidatus Phytoplasma fraxini' AshY1 from the Ash Yellows Group.</title>
        <authorList>
            <person name="Boehm J.W."/>
            <person name="Huettel B."/>
            <person name="Schneider B."/>
            <person name="Kube M."/>
        </authorList>
    </citation>
    <scope>NUCLEOTIDE SEQUENCE [LARGE SCALE GENOMIC DNA]</scope>
    <source>
        <strain evidence="10">AshY1</strain>
    </source>
</reference>
<evidence type="ECO:0000256" key="8">
    <source>
        <dbReference type="RuleBase" id="RU000590"/>
    </source>
</evidence>
<dbReference type="Gene3D" id="3.40.350.10">
    <property type="entry name" value="Creatinase/prolidase N-terminal domain"/>
    <property type="match status" value="1"/>
</dbReference>
<evidence type="ECO:0000256" key="5">
    <source>
        <dbReference type="ARBA" id="ARBA00022723"/>
    </source>
</evidence>
<dbReference type="SMART" id="SM01011">
    <property type="entry name" value="AMP_N"/>
    <property type="match status" value="1"/>
</dbReference>
<feature type="domain" description="Aminopeptidase P N-terminal" evidence="9">
    <location>
        <begin position="1"/>
        <end position="134"/>
    </location>
</feature>
<dbReference type="Gene3D" id="3.90.230.10">
    <property type="entry name" value="Creatinase/methionine aminopeptidase superfamily"/>
    <property type="match status" value="1"/>
</dbReference>
<dbReference type="PANTHER" id="PTHR43226:SF4">
    <property type="entry name" value="XAA-PRO AMINOPEPTIDASE 3"/>
    <property type="match status" value="1"/>
</dbReference>
<accession>A0ABZ2U8D1</accession>
<protein>
    <recommendedName>
        <fullName evidence="4">Xaa-Pro aminopeptidase</fullName>
        <ecNumber evidence="4">3.4.11.9</ecNumber>
    </recommendedName>
</protein>
<dbReference type="InterPro" id="IPR052433">
    <property type="entry name" value="X-Pro_dipept-like"/>
</dbReference>
<comment type="catalytic activity">
    <reaction evidence="1">
        <text>Release of any N-terminal amino acid, including proline, that is linked to proline, even from a dipeptide or tripeptide.</text>
        <dbReference type="EC" id="3.4.11.9"/>
    </reaction>
</comment>
<dbReference type="InterPro" id="IPR029149">
    <property type="entry name" value="Creatin/AminoP/Spt16_N"/>
</dbReference>
<dbReference type="PROSITE" id="PS00491">
    <property type="entry name" value="PROLINE_PEPTIDASE"/>
    <property type="match status" value="1"/>
</dbReference>
<dbReference type="PANTHER" id="PTHR43226">
    <property type="entry name" value="XAA-PRO AMINOPEPTIDASE 3"/>
    <property type="match status" value="1"/>
</dbReference>
<comment type="similarity">
    <text evidence="3 8">Belongs to the peptidase M24B family.</text>
</comment>
<keyword evidence="10" id="KW-0645">Protease</keyword>
<evidence type="ECO:0000256" key="7">
    <source>
        <dbReference type="ARBA" id="ARBA00023211"/>
    </source>
</evidence>
<evidence type="ECO:0000259" key="9">
    <source>
        <dbReference type="SMART" id="SM01011"/>
    </source>
</evidence>
<dbReference type="InterPro" id="IPR000994">
    <property type="entry name" value="Pept_M24"/>
</dbReference>
<keyword evidence="5 8" id="KW-0479">Metal-binding</keyword>
<dbReference type="InterPro" id="IPR001131">
    <property type="entry name" value="Peptidase_M24B_aminopep-P_CS"/>
</dbReference>
<evidence type="ECO:0000313" key="10">
    <source>
        <dbReference type="EMBL" id="WYY26336.1"/>
    </source>
</evidence>
<keyword evidence="11" id="KW-1185">Reference proteome</keyword>
<evidence type="ECO:0000256" key="3">
    <source>
        <dbReference type="ARBA" id="ARBA00008766"/>
    </source>
</evidence>